<organism evidence="2 3">
    <name type="scientific">Roseimicrobium gellanilyticum</name>
    <dbReference type="NCBI Taxonomy" id="748857"/>
    <lineage>
        <taxon>Bacteria</taxon>
        <taxon>Pseudomonadati</taxon>
        <taxon>Verrucomicrobiota</taxon>
        <taxon>Verrucomicrobiia</taxon>
        <taxon>Verrucomicrobiales</taxon>
        <taxon>Verrucomicrobiaceae</taxon>
        <taxon>Roseimicrobium</taxon>
    </lineage>
</organism>
<dbReference type="Proteomes" id="UP000253426">
    <property type="component" value="Unassembled WGS sequence"/>
</dbReference>
<keyword evidence="1" id="KW-0472">Membrane</keyword>
<proteinExistence type="predicted"/>
<sequence>MDQSQAFQDGYFVGRMIGAILLVLLVGGGGVFFVVALVKSFTRKTTGWIVTASILGFLGLALLGTMLLGFAVGITKAIKQSDLDQVLTSKDGRYSISVPGAWNGNTAPDGVTCLEARSRFPARHVMVIALGKDLVQRPLADYAAISTERITSGTKNGVRSDPESLALGSYPAIRYRVSGNLEDSEVVYHLTFVETPGALCQISCWSLQSDEGIAKPIFEKVAASFVENPK</sequence>
<dbReference type="EMBL" id="QNRR01000002">
    <property type="protein sequence ID" value="RBP46249.1"/>
    <property type="molecule type" value="Genomic_DNA"/>
</dbReference>
<feature type="transmembrane region" description="Helical" evidence="1">
    <location>
        <begin position="12"/>
        <end position="36"/>
    </location>
</feature>
<dbReference type="Gene3D" id="3.40.1000.10">
    <property type="entry name" value="Mog1/PsbP, alpha/beta/alpha sandwich"/>
    <property type="match status" value="1"/>
</dbReference>
<dbReference type="AlphaFoldDB" id="A0A366HSL6"/>
<evidence type="ECO:0000313" key="2">
    <source>
        <dbReference type="EMBL" id="RBP46249.1"/>
    </source>
</evidence>
<evidence type="ECO:0000256" key="1">
    <source>
        <dbReference type="SAM" id="Phobius"/>
    </source>
</evidence>
<name>A0A366HSL6_9BACT</name>
<accession>A0A366HSL6</accession>
<feature type="transmembrane region" description="Helical" evidence="1">
    <location>
        <begin position="48"/>
        <end position="72"/>
    </location>
</feature>
<keyword evidence="1" id="KW-0812">Transmembrane</keyword>
<dbReference type="RefSeq" id="WP_147263280.1">
    <property type="nucleotide sequence ID" value="NZ_QNRR01000002.1"/>
</dbReference>
<comment type="caution">
    <text evidence="2">The sequence shown here is derived from an EMBL/GenBank/DDBJ whole genome shotgun (WGS) entry which is preliminary data.</text>
</comment>
<protein>
    <submittedName>
        <fullName evidence="2">Uncharacterized protein</fullName>
    </submittedName>
</protein>
<gene>
    <name evidence="2" type="ORF">DES53_102636</name>
</gene>
<evidence type="ECO:0000313" key="3">
    <source>
        <dbReference type="Proteomes" id="UP000253426"/>
    </source>
</evidence>
<keyword evidence="1" id="KW-1133">Transmembrane helix</keyword>
<reference evidence="2 3" key="1">
    <citation type="submission" date="2018-06" db="EMBL/GenBank/DDBJ databases">
        <title>Genomic Encyclopedia of Type Strains, Phase IV (KMG-IV): sequencing the most valuable type-strain genomes for metagenomic binning, comparative biology and taxonomic classification.</title>
        <authorList>
            <person name="Goeker M."/>
        </authorList>
    </citation>
    <scope>NUCLEOTIDE SEQUENCE [LARGE SCALE GENOMIC DNA]</scope>
    <source>
        <strain evidence="2 3">DSM 25532</strain>
    </source>
</reference>
<keyword evidence="3" id="KW-1185">Reference proteome</keyword>